<dbReference type="NCBIfam" id="TIGR00251">
    <property type="entry name" value="DUF167 family protein"/>
    <property type="match status" value="1"/>
</dbReference>
<gene>
    <name evidence="3" type="ORF">VITFI_CDS1612</name>
</gene>
<dbReference type="Pfam" id="PF02594">
    <property type="entry name" value="DUF167"/>
    <property type="match status" value="1"/>
</dbReference>
<comment type="similarity">
    <text evidence="1 2">Belongs to the UPF0235 family.</text>
</comment>
<dbReference type="KEGG" id="vff:VITFI_CDS1612"/>
<dbReference type="PANTHER" id="PTHR13420:SF7">
    <property type="entry name" value="UPF0235 PROTEIN C15ORF40"/>
    <property type="match status" value="1"/>
</dbReference>
<dbReference type="OrthoDB" id="9800587at2"/>
<dbReference type="InterPro" id="IPR003746">
    <property type="entry name" value="DUF167"/>
</dbReference>
<organism evidence="3 4">
    <name type="scientific">Vitreoscilla filiformis</name>
    <dbReference type="NCBI Taxonomy" id="63"/>
    <lineage>
        <taxon>Bacteria</taxon>
        <taxon>Pseudomonadati</taxon>
        <taxon>Pseudomonadota</taxon>
        <taxon>Betaproteobacteria</taxon>
        <taxon>Neisseriales</taxon>
        <taxon>Neisseriaceae</taxon>
        <taxon>Vitreoscilla</taxon>
    </lineage>
</organism>
<dbReference type="RefSeq" id="WP_089416499.1">
    <property type="nucleotide sequence ID" value="NZ_CP022423.1"/>
</dbReference>
<evidence type="ECO:0000313" key="3">
    <source>
        <dbReference type="EMBL" id="ASM77390.1"/>
    </source>
</evidence>
<evidence type="ECO:0000256" key="1">
    <source>
        <dbReference type="ARBA" id="ARBA00010364"/>
    </source>
</evidence>
<dbReference type="HAMAP" id="MF_00634">
    <property type="entry name" value="UPF0235"/>
    <property type="match status" value="1"/>
</dbReference>
<dbReference type="Proteomes" id="UP000199729">
    <property type="component" value="Chromosome"/>
</dbReference>
<protein>
    <recommendedName>
        <fullName evidence="2">UPF0235 protein VITFI_CDS1612</fullName>
    </recommendedName>
</protein>
<dbReference type="AlphaFoldDB" id="A0A221KEY3"/>
<evidence type="ECO:0000313" key="4">
    <source>
        <dbReference type="Proteomes" id="UP000199729"/>
    </source>
</evidence>
<keyword evidence="4" id="KW-1185">Reference proteome</keyword>
<dbReference type="PANTHER" id="PTHR13420">
    <property type="entry name" value="UPF0235 PROTEIN C15ORF40"/>
    <property type="match status" value="1"/>
</dbReference>
<accession>A0A221KEY3</accession>
<sequence length="89" mass="9265">MARITLYCQPGAKQTQLAGLHDGKPKIQLKAPPVDGEANKALIAFLAARCGVAKSAITIEMGAASRIKRVDVNGVTDAELLAALDLPTP</sequence>
<name>A0A221KEY3_VITFI</name>
<dbReference type="Gene3D" id="3.30.1200.10">
    <property type="entry name" value="YggU-like"/>
    <property type="match status" value="1"/>
</dbReference>
<proteinExistence type="inferred from homology"/>
<reference evidence="3 4" key="1">
    <citation type="submission" date="2017-07" db="EMBL/GenBank/DDBJ databases">
        <title>Complete Genome Sequence of the cosmetic ferment Vitreoscilla filiformis (ATCC15551).</title>
        <authorList>
            <person name="Contreras S."/>
            <person name="Sagory-Zalkind P."/>
            <person name="Blanquart H."/>
            <person name="Iltis A."/>
            <person name="Morand S.C."/>
        </authorList>
    </citation>
    <scope>NUCLEOTIDE SEQUENCE [LARGE SCALE GENOMIC DNA]</scope>
    <source>
        <strain evidence="3 4">ATCC 15551</strain>
    </source>
</reference>
<dbReference type="InterPro" id="IPR036591">
    <property type="entry name" value="YggU-like_sf"/>
</dbReference>
<dbReference type="EMBL" id="CP022423">
    <property type="protein sequence ID" value="ASM77390.1"/>
    <property type="molecule type" value="Genomic_DNA"/>
</dbReference>
<evidence type="ECO:0000256" key="2">
    <source>
        <dbReference type="HAMAP-Rule" id="MF_00634"/>
    </source>
</evidence>
<dbReference type="SMART" id="SM01152">
    <property type="entry name" value="DUF167"/>
    <property type="match status" value="1"/>
</dbReference>
<dbReference type="GO" id="GO:0005737">
    <property type="term" value="C:cytoplasm"/>
    <property type="evidence" value="ECO:0007669"/>
    <property type="project" value="TreeGrafter"/>
</dbReference>
<dbReference type="SUPFAM" id="SSF69786">
    <property type="entry name" value="YggU-like"/>
    <property type="match status" value="1"/>
</dbReference>